<feature type="chain" id="PRO_5015185440" description="DUF3313 domain-containing protein" evidence="2">
    <location>
        <begin position="29"/>
        <end position="278"/>
    </location>
</feature>
<evidence type="ECO:0008006" key="5">
    <source>
        <dbReference type="Google" id="ProtNLM"/>
    </source>
</evidence>
<dbReference type="RefSeq" id="WP_108984224.1">
    <property type="nucleotide sequence ID" value="NZ_BFBR01000002.1"/>
</dbReference>
<dbReference type="EMBL" id="BFBR01000002">
    <property type="protein sequence ID" value="GBF57378.1"/>
    <property type="molecule type" value="Genomic_DNA"/>
</dbReference>
<dbReference type="InterPro" id="IPR021747">
    <property type="entry name" value="DUF3313"/>
</dbReference>
<name>A0A2P2E8J5_9PROT</name>
<keyword evidence="4" id="KW-1185">Reference proteome</keyword>
<feature type="region of interest" description="Disordered" evidence="1">
    <location>
        <begin position="253"/>
        <end position="278"/>
    </location>
</feature>
<evidence type="ECO:0000313" key="3">
    <source>
        <dbReference type="EMBL" id="GBF57378.1"/>
    </source>
</evidence>
<keyword evidence="2" id="KW-0732">Signal</keyword>
<dbReference type="Proteomes" id="UP000245086">
    <property type="component" value="Unassembled WGS sequence"/>
</dbReference>
<comment type="caution">
    <text evidence="3">The sequence shown here is derived from an EMBL/GenBank/DDBJ whole genome shotgun (WGS) entry which is preliminary data.</text>
</comment>
<dbReference type="AlphaFoldDB" id="A0A2P2E8J5"/>
<dbReference type="OrthoDB" id="7592977at2"/>
<dbReference type="Pfam" id="PF11769">
    <property type="entry name" value="DUF3313"/>
    <property type="match status" value="1"/>
</dbReference>
<proteinExistence type="predicted"/>
<organism evidence="3 4">
    <name type="scientific">Candidatus Phycosocius bacilliformis</name>
    <dbReference type="NCBI Taxonomy" id="1445552"/>
    <lineage>
        <taxon>Bacteria</taxon>
        <taxon>Pseudomonadati</taxon>
        <taxon>Pseudomonadota</taxon>
        <taxon>Alphaproteobacteria</taxon>
        <taxon>Caulobacterales</taxon>
        <taxon>Caulobacterales incertae sedis</taxon>
        <taxon>Candidatus Phycosocius</taxon>
    </lineage>
</organism>
<feature type="signal peptide" evidence="2">
    <location>
        <begin position="1"/>
        <end position="28"/>
    </location>
</feature>
<evidence type="ECO:0000256" key="1">
    <source>
        <dbReference type="SAM" id="MobiDB-lite"/>
    </source>
</evidence>
<gene>
    <name evidence="3" type="ORF">PbB2_01045</name>
</gene>
<sequence>MTCFQHSNRQIAHALVVIATMAMVSACATKPPTQTGFIANGTAMERVDGTVRAQISRQKDAEALSRLSRVVLLPTRLHEAADVPATITADSRALVLAEVDRQLCFALSRRFEIVGADQADAGRVQAVVTRLQETNAAASAASAAVSRLLPGGSVRLPVGRGGLSIEARLDVQDNRQAAAMSWSRGAGMVMDQGSLSEVGDAHRFAASFANDFADFLTDARAPKREVPDIDPCAAFGPRLDIGRFAASRVVGLHVPRPAAQDTTTESEPSSEDAKSKKP</sequence>
<protein>
    <recommendedName>
        <fullName evidence="5">DUF3313 domain-containing protein</fullName>
    </recommendedName>
</protein>
<evidence type="ECO:0000256" key="2">
    <source>
        <dbReference type="SAM" id="SignalP"/>
    </source>
</evidence>
<evidence type="ECO:0000313" key="4">
    <source>
        <dbReference type="Proteomes" id="UP000245086"/>
    </source>
</evidence>
<accession>A0A2P2E8J5</accession>
<reference evidence="3 4" key="1">
    <citation type="journal article" date="2018" name="Genome Announc.">
        <title>Draft Genome Sequence of "Candidatus Phycosocius bacilliformis," an Alphaproteobacterial Ectosymbiont of the Hydrocarbon-Producing Green Alga Botryococcus braunii.</title>
        <authorList>
            <person name="Tanabe Y."/>
            <person name="Yamaguchi H."/>
            <person name="Watanabe M.M."/>
        </authorList>
    </citation>
    <scope>NUCLEOTIDE SEQUENCE [LARGE SCALE GENOMIC DNA]</scope>
    <source>
        <strain evidence="3 4">BOTRYCO-2</strain>
    </source>
</reference>